<dbReference type="Pfam" id="PF05050">
    <property type="entry name" value="Methyltransf_21"/>
    <property type="match status" value="1"/>
</dbReference>
<name>A0AB39S945_9ACTN</name>
<proteinExistence type="predicted"/>
<dbReference type="PANTHER" id="PTHR36973">
    <property type="entry name" value="SLL1456 PROTEIN-RELATED"/>
    <property type="match status" value="1"/>
</dbReference>
<dbReference type="RefSeq" id="WP_369260721.1">
    <property type="nucleotide sequence ID" value="NZ_CP163440.1"/>
</dbReference>
<dbReference type="NCBIfam" id="TIGR01444">
    <property type="entry name" value="fkbM_fam"/>
    <property type="match status" value="1"/>
</dbReference>
<dbReference type="AlphaFoldDB" id="A0AB39S945"/>
<dbReference type="GO" id="GO:0008171">
    <property type="term" value="F:O-methyltransferase activity"/>
    <property type="evidence" value="ECO:0007669"/>
    <property type="project" value="TreeGrafter"/>
</dbReference>
<dbReference type="InterPro" id="IPR053188">
    <property type="entry name" value="FkbM_Methyltransferase"/>
</dbReference>
<keyword evidence="2" id="KW-0489">Methyltransferase</keyword>
<feature type="domain" description="Methyltransferase FkbM" evidence="1">
    <location>
        <begin position="109"/>
        <end position="245"/>
    </location>
</feature>
<dbReference type="GO" id="GO:0032259">
    <property type="term" value="P:methylation"/>
    <property type="evidence" value="ECO:0007669"/>
    <property type="project" value="UniProtKB-KW"/>
</dbReference>
<evidence type="ECO:0000313" key="2">
    <source>
        <dbReference type="EMBL" id="XDQ64018.1"/>
    </source>
</evidence>
<dbReference type="EMBL" id="CP163440">
    <property type="protein sequence ID" value="XDQ64018.1"/>
    <property type="molecule type" value="Genomic_DNA"/>
</dbReference>
<dbReference type="SUPFAM" id="SSF53335">
    <property type="entry name" value="S-adenosyl-L-methionine-dependent methyltransferases"/>
    <property type="match status" value="1"/>
</dbReference>
<keyword evidence="2" id="KW-0808">Transferase</keyword>
<dbReference type="InterPro" id="IPR006342">
    <property type="entry name" value="FkbM_mtfrase"/>
</dbReference>
<reference evidence="2" key="1">
    <citation type="submission" date="2024-07" db="EMBL/GenBank/DDBJ databases">
        <authorList>
            <person name="Yu S.T."/>
        </authorList>
    </citation>
    <scope>NUCLEOTIDE SEQUENCE</scope>
    <source>
        <strain evidence="2">R35</strain>
    </source>
</reference>
<sequence>MPTLHRKLLGLLPRIGVRVLDLGSGAAVVYRRGERTRVPVGPRADLVLRGTAGASWKDVALGDSGARLLLDEKAAAADERRFQVAAAAYLCGQHVAALLERCEVNCVFDVGANSGQYGRQLRRLGYRGRIVSFEPTAEAFGKLQKAAEGDPEWWVHRIGLGREDATQSINVGWNTMNSLLQPSDYGKDRYKRFAKSRTEDIEIRRLDGMMDKALAGITDPRPYLKMDTQGYDLEVFAGAGERVAAFVGMQSEVATLRLYEGSPRMAESIAVYEGSGFEITGMYPVSREPATGRVVEFDCVMVRADAVPRSG</sequence>
<protein>
    <submittedName>
        <fullName evidence="2">FkbM family methyltransferase</fullName>
    </submittedName>
</protein>
<evidence type="ECO:0000259" key="1">
    <source>
        <dbReference type="Pfam" id="PF05050"/>
    </source>
</evidence>
<dbReference type="Gene3D" id="3.40.50.150">
    <property type="entry name" value="Vaccinia Virus protein VP39"/>
    <property type="match status" value="1"/>
</dbReference>
<dbReference type="PANTHER" id="PTHR36973:SF4">
    <property type="entry name" value="NODULATION PROTEIN"/>
    <property type="match status" value="1"/>
</dbReference>
<accession>A0AB39S945</accession>
<dbReference type="InterPro" id="IPR029063">
    <property type="entry name" value="SAM-dependent_MTases_sf"/>
</dbReference>
<organism evidence="2">
    <name type="scientific">Streptomyces sp. R35</name>
    <dbReference type="NCBI Taxonomy" id="3238630"/>
    <lineage>
        <taxon>Bacteria</taxon>
        <taxon>Bacillati</taxon>
        <taxon>Actinomycetota</taxon>
        <taxon>Actinomycetes</taxon>
        <taxon>Kitasatosporales</taxon>
        <taxon>Streptomycetaceae</taxon>
        <taxon>Streptomyces</taxon>
    </lineage>
</organism>
<gene>
    <name evidence="2" type="ORF">AB5J50_26155</name>
</gene>